<dbReference type="PANTHER" id="PTHR31900:SF32">
    <property type="entry name" value="F-BOX_RNI_FBD-LIKE DOMAIN PROTEIN"/>
    <property type="match status" value="1"/>
</dbReference>
<proteinExistence type="predicted"/>
<dbReference type="InterPro" id="IPR032675">
    <property type="entry name" value="LRR_dom_sf"/>
</dbReference>
<dbReference type="SUPFAM" id="SSF52047">
    <property type="entry name" value="RNI-like"/>
    <property type="match status" value="1"/>
</dbReference>
<name>A0AAN9KCM4_CANGL</name>
<dbReference type="PANTHER" id="PTHR31900">
    <property type="entry name" value="F-BOX/RNI SUPERFAMILY PROTEIN-RELATED"/>
    <property type="match status" value="1"/>
</dbReference>
<sequence>MKMKRQSSSRRDRKDDKDRISDLPDCVLLHIMKFMDTKDAVRTCILSKRWRDLWKCLTNLTFDSSDFRRVANFRKFVSRVLSCRDGSISLLNLDFMHHRCIEPKFLNRVMRYAVLHNVQQLTIHINLYYRFDFEFRPFIFSCSSLTFLELDISCCDPSMIELPKSLQLPALQSLLLGFVTFIASDNDCAEPFSACNMLKSLVLRDCFLHHDAKFLRISNANLSSLTLNSFFDSFFEVVACKIVLSTPNLSSLTIVDYFNLQLSSTCNLSLLKEVDIDTCAHNLVFIKWLQVLANVKIMTFAFNTLKIILDDISNPGSIRSQPPCFVRLETLKMKMTPSLRISDEEVKRIVEYLLQNSSLDRAEKDWMLAKHLVSLLIEKERRSGSRSNQIDEAELIDCAESAVRRVRYRFIRSVEGRVRGICEFLWVLGKRVISVELRLWAELPNSLPLAAVKSLLLDHV</sequence>
<dbReference type="InterPro" id="IPR053781">
    <property type="entry name" value="F-box_AtFBL13-like"/>
</dbReference>
<comment type="caution">
    <text evidence="2">The sequence shown here is derived from an EMBL/GenBank/DDBJ whole genome shotgun (WGS) entry which is preliminary data.</text>
</comment>
<gene>
    <name evidence="2" type="ORF">VNO77_33544</name>
</gene>
<dbReference type="Pfam" id="PF00646">
    <property type="entry name" value="F-box"/>
    <property type="match status" value="1"/>
</dbReference>
<dbReference type="CDD" id="cd22160">
    <property type="entry name" value="F-box_AtFBL13-like"/>
    <property type="match status" value="1"/>
</dbReference>
<dbReference type="Gene3D" id="3.80.10.10">
    <property type="entry name" value="Ribonuclease Inhibitor"/>
    <property type="match status" value="1"/>
</dbReference>
<reference evidence="2 3" key="1">
    <citation type="submission" date="2024-01" db="EMBL/GenBank/DDBJ databases">
        <title>The genomes of 5 underutilized Papilionoideae crops provide insights into root nodulation and disease resistanc.</title>
        <authorList>
            <person name="Jiang F."/>
        </authorList>
    </citation>
    <scope>NUCLEOTIDE SEQUENCE [LARGE SCALE GENOMIC DNA]</scope>
    <source>
        <strain evidence="2">LVBAO_FW01</strain>
        <tissue evidence="2">Leaves</tissue>
    </source>
</reference>
<dbReference type="SUPFAM" id="SSF81383">
    <property type="entry name" value="F-box domain"/>
    <property type="match status" value="1"/>
</dbReference>
<dbReference type="InterPro" id="IPR050232">
    <property type="entry name" value="FBL13/AtMIF1-like"/>
</dbReference>
<keyword evidence="3" id="KW-1185">Reference proteome</keyword>
<accession>A0AAN9KCM4</accession>
<dbReference type="Gene3D" id="1.20.1280.50">
    <property type="match status" value="1"/>
</dbReference>
<evidence type="ECO:0000259" key="1">
    <source>
        <dbReference type="PROSITE" id="PS50181"/>
    </source>
</evidence>
<protein>
    <recommendedName>
        <fullName evidence="1">F-box domain-containing protein</fullName>
    </recommendedName>
</protein>
<evidence type="ECO:0000313" key="3">
    <source>
        <dbReference type="Proteomes" id="UP001367508"/>
    </source>
</evidence>
<dbReference type="AlphaFoldDB" id="A0AAN9KCM4"/>
<dbReference type="SMART" id="SM00256">
    <property type="entry name" value="FBOX"/>
    <property type="match status" value="1"/>
</dbReference>
<organism evidence="2 3">
    <name type="scientific">Canavalia gladiata</name>
    <name type="common">Sword bean</name>
    <name type="synonym">Dolichos gladiatus</name>
    <dbReference type="NCBI Taxonomy" id="3824"/>
    <lineage>
        <taxon>Eukaryota</taxon>
        <taxon>Viridiplantae</taxon>
        <taxon>Streptophyta</taxon>
        <taxon>Embryophyta</taxon>
        <taxon>Tracheophyta</taxon>
        <taxon>Spermatophyta</taxon>
        <taxon>Magnoliopsida</taxon>
        <taxon>eudicotyledons</taxon>
        <taxon>Gunneridae</taxon>
        <taxon>Pentapetalae</taxon>
        <taxon>rosids</taxon>
        <taxon>fabids</taxon>
        <taxon>Fabales</taxon>
        <taxon>Fabaceae</taxon>
        <taxon>Papilionoideae</taxon>
        <taxon>50 kb inversion clade</taxon>
        <taxon>NPAAA clade</taxon>
        <taxon>indigoferoid/millettioid clade</taxon>
        <taxon>Phaseoleae</taxon>
        <taxon>Canavalia</taxon>
    </lineage>
</organism>
<dbReference type="Proteomes" id="UP001367508">
    <property type="component" value="Unassembled WGS sequence"/>
</dbReference>
<dbReference type="EMBL" id="JAYMYQ010000008">
    <property type="protein sequence ID" value="KAK7315012.1"/>
    <property type="molecule type" value="Genomic_DNA"/>
</dbReference>
<evidence type="ECO:0000313" key="2">
    <source>
        <dbReference type="EMBL" id="KAK7315012.1"/>
    </source>
</evidence>
<dbReference type="InterPro" id="IPR036047">
    <property type="entry name" value="F-box-like_dom_sf"/>
</dbReference>
<dbReference type="PROSITE" id="PS50181">
    <property type="entry name" value="FBOX"/>
    <property type="match status" value="1"/>
</dbReference>
<feature type="domain" description="F-box" evidence="1">
    <location>
        <begin position="17"/>
        <end position="70"/>
    </location>
</feature>
<dbReference type="InterPro" id="IPR001810">
    <property type="entry name" value="F-box_dom"/>
</dbReference>